<protein>
    <submittedName>
        <fullName evidence="1">Uncharacterized protein</fullName>
    </submittedName>
</protein>
<accession>A0A426ZRT2</accession>
<comment type="caution">
    <text evidence="1">The sequence shown here is derived from an EMBL/GenBank/DDBJ whole genome shotgun (WGS) entry which is preliminary data.</text>
</comment>
<evidence type="ECO:0000313" key="1">
    <source>
        <dbReference type="EMBL" id="RRT66621.1"/>
    </source>
</evidence>
<sequence length="155" mass="17787">MTVHRLAKVRERFCIPTEYELDVPLPRRTLMMHSQIASGGRSMLLRDLCEVDDRAGKDHYFVTQISNLSTLDAKGPLKPHLLNVTNTTRVWTEGSITAEYMQGALHPFLAKRLLEKMGQVTYEFGYRIALEHFRAKYPDSSVKEDPFDYGTPPED</sequence>
<dbReference type="Proteomes" id="UP000287651">
    <property type="component" value="Unassembled WGS sequence"/>
</dbReference>
<evidence type="ECO:0000313" key="2">
    <source>
        <dbReference type="Proteomes" id="UP000287651"/>
    </source>
</evidence>
<dbReference type="AlphaFoldDB" id="A0A426ZRT2"/>
<reference evidence="1 2" key="1">
    <citation type="journal article" date="2014" name="Agronomy (Basel)">
        <title>A Draft Genome Sequence for Ensete ventricosum, the Drought-Tolerant Tree Against Hunger.</title>
        <authorList>
            <person name="Harrison J."/>
            <person name="Moore K.A."/>
            <person name="Paszkiewicz K."/>
            <person name="Jones T."/>
            <person name="Grant M."/>
            <person name="Ambacheew D."/>
            <person name="Muzemil S."/>
            <person name="Studholme D.J."/>
        </authorList>
    </citation>
    <scope>NUCLEOTIDE SEQUENCE [LARGE SCALE GENOMIC DNA]</scope>
</reference>
<name>A0A426ZRT2_ENSVE</name>
<proteinExistence type="predicted"/>
<dbReference type="EMBL" id="AMZH03005359">
    <property type="protein sequence ID" value="RRT66621.1"/>
    <property type="molecule type" value="Genomic_DNA"/>
</dbReference>
<gene>
    <name evidence="1" type="ORF">B296_00000356</name>
</gene>
<organism evidence="1 2">
    <name type="scientific">Ensete ventricosum</name>
    <name type="common">Abyssinian banana</name>
    <name type="synonym">Musa ensete</name>
    <dbReference type="NCBI Taxonomy" id="4639"/>
    <lineage>
        <taxon>Eukaryota</taxon>
        <taxon>Viridiplantae</taxon>
        <taxon>Streptophyta</taxon>
        <taxon>Embryophyta</taxon>
        <taxon>Tracheophyta</taxon>
        <taxon>Spermatophyta</taxon>
        <taxon>Magnoliopsida</taxon>
        <taxon>Liliopsida</taxon>
        <taxon>Zingiberales</taxon>
        <taxon>Musaceae</taxon>
        <taxon>Ensete</taxon>
    </lineage>
</organism>